<dbReference type="PANTHER" id="PTHR43433:SF10">
    <property type="entry name" value="AB HYDROLASE-1 DOMAIN-CONTAINING PROTEIN"/>
    <property type="match status" value="1"/>
</dbReference>
<dbReference type="GO" id="GO:0016787">
    <property type="term" value="F:hydrolase activity"/>
    <property type="evidence" value="ECO:0007669"/>
    <property type="project" value="UniProtKB-KW"/>
</dbReference>
<dbReference type="InterPro" id="IPR000073">
    <property type="entry name" value="AB_hydrolase_1"/>
</dbReference>
<evidence type="ECO:0000259" key="1">
    <source>
        <dbReference type="Pfam" id="PF00561"/>
    </source>
</evidence>
<sequence length="272" mass="30200">MYFHGWPSSRLQGFQLHALCLEKGVRLIAPDRPGVGQSDLQPGRTLVDWPPVVEELADHLGWDQFPVMGVSGGGPYAVAMAAALPERVTQGAVVCGAPPLAQFPNRSEMMWPYRALLRIRPHAPFLIPGILKMSNWISQYRPDEPPMSWVMKWTADADREALNGNDNFESVTRSFREGIAPGTAGVQIDGDVYTSDWGIDFSKITVPIEFWHGEEDKNIPFSMVKEYASWIPNATTRFFPGEGHYSIIMRAPSGVLESLYPQTKNASESVAP</sequence>
<feature type="domain" description="AB hydrolase-1" evidence="1">
    <location>
        <begin position="2"/>
        <end position="98"/>
    </location>
</feature>
<dbReference type="InterPro" id="IPR050471">
    <property type="entry name" value="AB_hydrolase"/>
</dbReference>
<organism evidence="2 3">
    <name type="scientific">Roseibacillus persicicus</name>
    <dbReference type="NCBI Taxonomy" id="454148"/>
    <lineage>
        <taxon>Bacteria</taxon>
        <taxon>Pseudomonadati</taxon>
        <taxon>Verrucomicrobiota</taxon>
        <taxon>Verrucomicrobiia</taxon>
        <taxon>Verrucomicrobiales</taxon>
        <taxon>Verrucomicrobiaceae</taxon>
        <taxon>Roseibacillus</taxon>
    </lineage>
</organism>
<dbReference type="PRINTS" id="PR00111">
    <property type="entry name" value="ABHYDROLASE"/>
</dbReference>
<proteinExistence type="predicted"/>
<dbReference type="SUPFAM" id="SSF53474">
    <property type="entry name" value="alpha/beta-Hydrolases"/>
    <property type="match status" value="1"/>
</dbReference>
<name>A0A918TSR7_9BACT</name>
<accession>A0A918TSR7</accession>
<gene>
    <name evidence="2" type="ORF">GCM10007100_31380</name>
</gene>
<dbReference type="Gene3D" id="3.40.50.1820">
    <property type="entry name" value="alpha/beta hydrolase"/>
    <property type="match status" value="1"/>
</dbReference>
<dbReference type="AlphaFoldDB" id="A0A918TSR7"/>
<evidence type="ECO:0000313" key="3">
    <source>
        <dbReference type="Proteomes" id="UP000644507"/>
    </source>
</evidence>
<reference evidence="2" key="1">
    <citation type="journal article" date="2014" name="Int. J. Syst. Evol. Microbiol.">
        <title>Complete genome sequence of Corynebacterium casei LMG S-19264T (=DSM 44701T), isolated from a smear-ripened cheese.</title>
        <authorList>
            <consortium name="US DOE Joint Genome Institute (JGI-PGF)"/>
            <person name="Walter F."/>
            <person name="Albersmeier A."/>
            <person name="Kalinowski J."/>
            <person name="Ruckert C."/>
        </authorList>
    </citation>
    <scope>NUCLEOTIDE SEQUENCE</scope>
    <source>
        <strain evidence="2">KCTC 12988</strain>
    </source>
</reference>
<comment type="caution">
    <text evidence="2">The sequence shown here is derived from an EMBL/GenBank/DDBJ whole genome shotgun (WGS) entry which is preliminary data.</text>
</comment>
<dbReference type="EMBL" id="BMXI01000014">
    <property type="protein sequence ID" value="GHC61700.1"/>
    <property type="molecule type" value="Genomic_DNA"/>
</dbReference>
<dbReference type="InterPro" id="IPR029058">
    <property type="entry name" value="AB_hydrolase_fold"/>
</dbReference>
<evidence type="ECO:0000313" key="2">
    <source>
        <dbReference type="EMBL" id="GHC61700.1"/>
    </source>
</evidence>
<reference evidence="2" key="2">
    <citation type="submission" date="2020-09" db="EMBL/GenBank/DDBJ databases">
        <authorList>
            <person name="Sun Q."/>
            <person name="Kim S."/>
        </authorList>
    </citation>
    <scope>NUCLEOTIDE SEQUENCE</scope>
    <source>
        <strain evidence="2">KCTC 12988</strain>
    </source>
</reference>
<keyword evidence="3" id="KW-1185">Reference proteome</keyword>
<dbReference type="PANTHER" id="PTHR43433">
    <property type="entry name" value="HYDROLASE, ALPHA/BETA FOLD FAMILY PROTEIN"/>
    <property type="match status" value="1"/>
</dbReference>
<dbReference type="Proteomes" id="UP000644507">
    <property type="component" value="Unassembled WGS sequence"/>
</dbReference>
<protein>
    <submittedName>
        <fullName evidence="2">Alpha/beta hydrolase</fullName>
    </submittedName>
</protein>
<keyword evidence="2" id="KW-0378">Hydrolase</keyword>
<dbReference type="Pfam" id="PF00561">
    <property type="entry name" value="Abhydrolase_1"/>
    <property type="match status" value="1"/>
</dbReference>